<reference evidence="1" key="1">
    <citation type="submission" date="2014-05" db="EMBL/GenBank/DDBJ databases">
        <authorList>
            <person name="Chronopoulou M."/>
        </authorList>
    </citation>
    <scope>NUCLEOTIDE SEQUENCE</scope>
    <source>
        <tissue evidence="1">Whole organism</tissue>
    </source>
</reference>
<dbReference type="EMBL" id="HACA01017985">
    <property type="protein sequence ID" value="CDW35346.1"/>
    <property type="molecule type" value="Transcribed_RNA"/>
</dbReference>
<accession>A0A0K2UCD3</accession>
<protein>
    <submittedName>
        <fullName evidence="1">Uncharacterized protein</fullName>
    </submittedName>
</protein>
<organism evidence="1">
    <name type="scientific">Lepeophtheirus salmonis</name>
    <name type="common">Salmon louse</name>
    <name type="synonym">Caligus salmonis</name>
    <dbReference type="NCBI Taxonomy" id="72036"/>
    <lineage>
        <taxon>Eukaryota</taxon>
        <taxon>Metazoa</taxon>
        <taxon>Ecdysozoa</taxon>
        <taxon>Arthropoda</taxon>
        <taxon>Crustacea</taxon>
        <taxon>Multicrustacea</taxon>
        <taxon>Hexanauplia</taxon>
        <taxon>Copepoda</taxon>
        <taxon>Siphonostomatoida</taxon>
        <taxon>Caligidae</taxon>
        <taxon>Lepeophtheirus</taxon>
    </lineage>
</organism>
<dbReference type="AlphaFoldDB" id="A0A0K2UCD3"/>
<name>A0A0K2UCD3_LEPSM</name>
<sequence length="36" mass="3900">MVSGTPNLKIQPLKKLLTTILEVISRIGITSGHLVK</sequence>
<evidence type="ECO:0000313" key="1">
    <source>
        <dbReference type="EMBL" id="CDW35346.1"/>
    </source>
</evidence>
<proteinExistence type="predicted"/>